<dbReference type="GO" id="GO:0005886">
    <property type="term" value="C:plasma membrane"/>
    <property type="evidence" value="ECO:0007669"/>
    <property type="project" value="UniProtKB-SubCell"/>
</dbReference>
<keyword evidence="7 8" id="KW-0472">Membrane</keyword>
<keyword evidence="3" id="KW-0813">Transport</keyword>
<evidence type="ECO:0000256" key="5">
    <source>
        <dbReference type="ARBA" id="ARBA00022692"/>
    </source>
</evidence>
<evidence type="ECO:0000256" key="2">
    <source>
        <dbReference type="ARBA" id="ARBA00009142"/>
    </source>
</evidence>
<dbReference type="EMBL" id="VMNW02000148">
    <property type="protein sequence ID" value="KAA9149226.1"/>
    <property type="molecule type" value="Genomic_DNA"/>
</dbReference>
<evidence type="ECO:0000313" key="9">
    <source>
        <dbReference type="EMBL" id="KAA9149226.1"/>
    </source>
</evidence>
<accession>A0A5N0UNT3</accession>
<comment type="subcellular location">
    <subcellularLocation>
        <location evidence="1 8">Cell membrane</location>
        <topology evidence="1 8">Multi-pass membrane protein</topology>
    </subcellularLocation>
</comment>
<evidence type="ECO:0000256" key="1">
    <source>
        <dbReference type="ARBA" id="ARBA00004651"/>
    </source>
</evidence>
<feature type="transmembrane region" description="Helical" evidence="8">
    <location>
        <begin position="76"/>
        <end position="96"/>
    </location>
</feature>
<keyword evidence="10" id="KW-1185">Reference proteome</keyword>
<proteinExistence type="inferred from homology"/>
<evidence type="ECO:0000256" key="7">
    <source>
        <dbReference type="ARBA" id="ARBA00023136"/>
    </source>
</evidence>
<dbReference type="InterPro" id="IPR002781">
    <property type="entry name" value="TM_pro_TauE-like"/>
</dbReference>
<evidence type="ECO:0000313" key="10">
    <source>
        <dbReference type="Proteomes" id="UP000319769"/>
    </source>
</evidence>
<keyword evidence="4 8" id="KW-1003">Cell membrane</keyword>
<evidence type="ECO:0000256" key="3">
    <source>
        <dbReference type="ARBA" id="ARBA00022448"/>
    </source>
</evidence>
<sequence length="254" mass="25265">MTTDPLLLLLLLVAGVGAGLTGSIAGLASLVSYPALLAAGLPPVSANVTNTIAMLGSTIGATAGSRPELAGQRERLKVLCLVTAVGGACGAALLLLTPSDTFSYIVPFLIAGASVLLFLGPRLRKFTEQSGARGLGPATGAAAFAVAIYGGYFGAAAGVLMLALLSTVWAQSLARSNAAKNLATGAANLIAAVVFAFTGKVDWFAVVALCLGSIAGSWVGPAIVRRVPPAPLRAVIGLAGLGLAASLAWQAFHS</sequence>
<dbReference type="PANTHER" id="PTHR30269:SF0">
    <property type="entry name" value="MEMBRANE TRANSPORTER PROTEIN YFCA-RELATED"/>
    <property type="match status" value="1"/>
</dbReference>
<dbReference type="PANTHER" id="PTHR30269">
    <property type="entry name" value="TRANSMEMBRANE PROTEIN YFCA"/>
    <property type="match status" value="1"/>
</dbReference>
<feature type="transmembrane region" description="Helical" evidence="8">
    <location>
        <begin position="102"/>
        <end position="120"/>
    </location>
</feature>
<comment type="similarity">
    <text evidence="2 8">Belongs to the 4-toluene sulfonate uptake permease (TSUP) (TC 2.A.102) family.</text>
</comment>
<evidence type="ECO:0000256" key="6">
    <source>
        <dbReference type="ARBA" id="ARBA00022989"/>
    </source>
</evidence>
<dbReference type="AlphaFoldDB" id="A0A5N0UNT3"/>
<keyword evidence="5 8" id="KW-0812">Transmembrane</keyword>
<dbReference type="OrthoDB" id="3782574at2"/>
<feature type="transmembrane region" description="Helical" evidence="8">
    <location>
        <begin position="141"/>
        <end position="166"/>
    </location>
</feature>
<keyword evidence="6 8" id="KW-1133">Transmembrane helix</keyword>
<name>A0A5N0UNT3_9PSEU</name>
<feature type="transmembrane region" description="Helical" evidence="8">
    <location>
        <begin position="230"/>
        <end position="252"/>
    </location>
</feature>
<feature type="transmembrane region" description="Helical" evidence="8">
    <location>
        <begin position="204"/>
        <end position="224"/>
    </location>
</feature>
<dbReference type="RefSeq" id="WP_144759572.1">
    <property type="nucleotide sequence ID" value="NZ_VMNW02000148.1"/>
</dbReference>
<gene>
    <name evidence="9" type="ORF">FPZ12_043740</name>
</gene>
<dbReference type="InterPro" id="IPR052017">
    <property type="entry name" value="TSUP"/>
</dbReference>
<protein>
    <recommendedName>
        <fullName evidence="8">Probable membrane transporter protein</fullName>
    </recommendedName>
</protein>
<evidence type="ECO:0000256" key="8">
    <source>
        <dbReference type="RuleBase" id="RU363041"/>
    </source>
</evidence>
<comment type="caution">
    <text evidence="9">The sequence shown here is derived from an EMBL/GenBank/DDBJ whole genome shotgun (WGS) entry which is preliminary data.</text>
</comment>
<dbReference type="Pfam" id="PF01925">
    <property type="entry name" value="TauE"/>
    <property type="match status" value="1"/>
</dbReference>
<feature type="transmembrane region" description="Helical" evidence="8">
    <location>
        <begin position="44"/>
        <end position="64"/>
    </location>
</feature>
<dbReference type="Proteomes" id="UP000319769">
    <property type="component" value="Unassembled WGS sequence"/>
</dbReference>
<organism evidence="9 10">
    <name type="scientific">Amycolatopsis acidicola</name>
    <dbReference type="NCBI Taxonomy" id="2596893"/>
    <lineage>
        <taxon>Bacteria</taxon>
        <taxon>Bacillati</taxon>
        <taxon>Actinomycetota</taxon>
        <taxon>Actinomycetes</taxon>
        <taxon>Pseudonocardiales</taxon>
        <taxon>Pseudonocardiaceae</taxon>
        <taxon>Amycolatopsis</taxon>
    </lineage>
</organism>
<evidence type="ECO:0000256" key="4">
    <source>
        <dbReference type="ARBA" id="ARBA00022475"/>
    </source>
</evidence>
<reference evidence="9" key="1">
    <citation type="submission" date="2019-09" db="EMBL/GenBank/DDBJ databases">
        <authorList>
            <person name="Teo W.F.A."/>
            <person name="Duangmal K."/>
        </authorList>
    </citation>
    <scope>NUCLEOTIDE SEQUENCE [LARGE SCALE GENOMIC DNA]</scope>
    <source>
        <strain evidence="9">K81G1</strain>
    </source>
</reference>